<organism evidence="2 3">
    <name type="scientific">Ventrimonas faecis</name>
    <dbReference type="NCBI Taxonomy" id="3133170"/>
    <lineage>
        <taxon>Bacteria</taxon>
        <taxon>Bacillati</taxon>
        <taxon>Bacillota</taxon>
        <taxon>Clostridia</taxon>
        <taxon>Lachnospirales</taxon>
        <taxon>Lachnospiraceae</taxon>
        <taxon>Ventrimonas</taxon>
    </lineage>
</organism>
<keyword evidence="1" id="KW-0812">Transmembrane</keyword>
<proteinExistence type="predicted"/>
<evidence type="ECO:0000256" key="1">
    <source>
        <dbReference type="SAM" id="Phobius"/>
    </source>
</evidence>
<feature type="transmembrane region" description="Helical" evidence="1">
    <location>
        <begin position="52"/>
        <end position="71"/>
    </location>
</feature>
<accession>A0ABV1HN30</accession>
<sequence>MMKNKKKRISYIRKPMPKQSFFCLAFAVVGLVCFCFSLGNSIVNQGSGGPDVAAWALTSLLFSVEAVICGVKTLKMKEVNYILARIGTIVGGVLLFCWLGMLVIGVLTVI</sequence>
<comment type="caution">
    <text evidence="2">The sequence shown here is derived from an EMBL/GenBank/DDBJ whole genome shotgun (WGS) entry which is preliminary data.</text>
</comment>
<protein>
    <submittedName>
        <fullName evidence="2">Calcium:proton exchanger</fullName>
    </submittedName>
</protein>
<evidence type="ECO:0000313" key="3">
    <source>
        <dbReference type="Proteomes" id="UP001437460"/>
    </source>
</evidence>
<evidence type="ECO:0000313" key="2">
    <source>
        <dbReference type="EMBL" id="MEQ2563378.1"/>
    </source>
</evidence>
<reference evidence="2 3" key="1">
    <citation type="submission" date="2024-03" db="EMBL/GenBank/DDBJ databases">
        <title>Human intestinal bacterial collection.</title>
        <authorList>
            <person name="Pauvert C."/>
            <person name="Hitch T.C.A."/>
            <person name="Clavel T."/>
        </authorList>
    </citation>
    <scope>NUCLEOTIDE SEQUENCE [LARGE SCALE GENOMIC DNA]</scope>
    <source>
        <strain evidence="2 3">CLA-AP-H27</strain>
    </source>
</reference>
<feature type="transmembrane region" description="Helical" evidence="1">
    <location>
        <begin position="83"/>
        <end position="107"/>
    </location>
</feature>
<dbReference type="EMBL" id="JBBMFJ010000018">
    <property type="protein sequence ID" value="MEQ2563378.1"/>
    <property type="molecule type" value="Genomic_DNA"/>
</dbReference>
<name>A0ABV1HN30_9FIRM</name>
<gene>
    <name evidence="2" type="ORF">WMO41_09460</name>
</gene>
<feature type="transmembrane region" description="Helical" evidence="1">
    <location>
        <begin position="21"/>
        <end position="40"/>
    </location>
</feature>
<dbReference type="Proteomes" id="UP001437460">
    <property type="component" value="Unassembled WGS sequence"/>
</dbReference>
<keyword evidence="3" id="KW-1185">Reference proteome</keyword>
<dbReference type="RefSeq" id="WP_177291528.1">
    <property type="nucleotide sequence ID" value="NZ_JBBMFJ010000018.1"/>
</dbReference>
<keyword evidence="1" id="KW-0472">Membrane</keyword>
<keyword evidence="1" id="KW-1133">Transmembrane helix</keyword>